<dbReference type="AlphaFoldDB" id="A0A3S3SRX7"/>
<accession>A0A3S3SRX7</accession>
<proteinExistence type="predicted"/>
<organism evidence="1 2">
    <name type="scientific">Candidatus Electrothrix communis</name>
    <dbReference type="NCBI Taxonomy" id="1859133"/>
    <lineage>
        <taxon>Bacteria</taxon>
        <taxon>Pseudomonadati</taxon>
        <taxon>Thermodesulfobacteriota</taxon>
        <taxon>Desulfobulbia</taxon>
        <taxon>Desulfobulbales</taxon>
        <taxon>Desulfobulbaceae</taxon>
        <taxon>Candidatus Electrothrix</taxon>
    </lineage>
</organism>
<dbReference type="Proteomes" id="UP000288086">
    <property type="component" value="Unassembled WGS sequence"/>
</dbReference>
<reference evidence="1 2" key="1">
    <citation type="submission" date="2017-01" db="EMBL/GenBank/DDBJ databases">
        <title>The cable genome- insights into the physiology and evolution of filamentous bacteria capable of sulfide oxidation via long distance electron transfer.</title>
        <authorList>
            <person name="Schreiber L."/>
            <person name="Bjerg J.T."/>
            <person name="Boggild A."/>
            <person name="Van De Vossenberg J."/>
            <person name="Meysman F."/>
            <person name="Nielsen L.P."/>
            <person name="Schramm A."/>
            <person name="Kjeldsen K.U."/>
        </authorList>
    </citation>
    <scope>NUCLEOTIDE SEQUENCE [LARGE SCALE GENOMIC DNA]</scope>
    <source>
        <strain evidence="1">A1</strain>
    </source>
</reference>
<keyword evidence="2" id="KW-1185">Reference proteome</keyword>
<comment type="caution">
    <text evidence="1">The sequence shown here is derived from an EMBL/GenBank/DDBJ whole genome shotgun (WGS) entry which is preliminary data.</text>
</comment>
<sequence>MGTVFFVHKLDARKRSLLKMQAVISNDFSSHEVARFSQYSLCFNYLFFYALFWEKQFTDNG</sequence>
<gene>
    <name evidence="1" type="ORF">VT98_11212</name>
</gene>
<evidence type="ECO:0000313" key="2">
    <source>
        <dbReference type="Proteomes" id="UP000288086"/>
    </source>
</evidence>
<evidence type="ECO:0000313" key="1">
    <source>
        <dbReference type="EMBL" id="RWX48679.1"/>
    </source>
</evidence>
<name>A0A3S3SRX7_9BACT</name>
<dbReference type="EMBL" id="MTKP01000121">
    <property type="protein sequence ID" value="RWX48679.1"/>
    <property type="molecule type" value="Genomic_DNA"/>
</dbReference>
<protein>
    <submittedName>
        <fullName evidence="1">Uncharacterized protein</fullName>
    </submittedName>
</protein>